<dbReference type="Proteomes" id="UP000284998">
    <property type="component" value="Unassembled WGS sequence"/>
</dbReference>
<evidence type="ECO:0000259" key="3">
    <source>
        <dbReference type="Pfam" id="PF19190"/>
    </source>
</evidence>
<comment type="caution">
    <text evidence="4">The sequence shown here is derived from an EMBL/GenBank/DDBJ whole genome shotgun (WGS) entry which is preliminary data.</text>
</comment>
<dbReference type="InterPro" id="IPR024361">
    <property type="entry name" value="BACON"/>
</dbReference>
<dbReference type="Pfam" id="PF19190">
    <property type="entry name" value="BACON_2"/>
    <property type="match status" value="1"/>
</dbReference>
<dbReference type="Pfam" id="PF18942">
    <property type="entry name" value="DUF5689"/>
    <property type="match status" value="1"/>
</dbReference>
<evidence type="ECO:0000313" key="5">
    <source>
        <dbReference type="Proteomes" id="UP000284998"/>
    </source>
</evidence>
<evidence type="ECO:0008006" key="6">
    <source>
        <dbReference type="Google" id="ProtNLM"/>
    </source>
</evidence>
<keyword evidence="1" id="KW-0732">Signal</keyword>
<evidence type="ECO:0000256" key="1">
    <source>
        <dbReference type="SAM" id="SignalP"/>
    </source>
</evidence>
<dbReference type="InterPro" id="IPR013783">
    <property type="entry name" value="Ig-like_fold"/>
</dbReference>
<sequence>MKQVNSLKFWHGLLFMLMMVSFTACVDDNEDTEAPFLEVNPATLTFENGGVQTLEISTNRQWKATVEDADWISLSKTQGEGSDQIQVSVPEGTIGEAKINIIMSNRSGILKSATVNVKTGAVIESKLIYNETLGNADASQKPYISDYQGWNKSGDGATSVEYAGNKTSIRSSGLTNTDAYEGASGPNVVFFGTAPATFDINKIALAEGQTNLKLTFGASRSKQNEDGSHDNSFTPEAFKVSVSSNGTNWQEITYEKNNGDADHPYWILATTNFTLKKAVSELYIRFTASESSVFRLDDISLSTGYGGQEVNLEEGTTTPPEEGSGTAINKIINLQKGGQTKLTENMEFEAIVCGDPKVNNASAGTLNLMTPNATAANEGIVLYNGALNEQIQTNFSLGDKVKVSLKADKVKLGNYNGTTQITDWEISDVTVVSRNNAVVPIQTTTDKLAEYAGMPATISNVTISEAGVWEAKTYNFGDLTVHFNKNATSIVGQPYKAGTGSITGIVTVFKEKAQLMPRNLEDLKDFVSNEPAITSVDPKTITFTDKGGNQDVKVTLANAEGKSLTVSGLSGILSATVNGTTVTVTANPNTTEAAVKQTLTIKIEGTEQSVEVPVTVTPKTAEGNIIVMSSSDIINGKTGTVELPTNAYGKQDVQNESTWYNWTHNSINFKGARICIATDSNGGGIQFQGNASDSKKQGFIFNTTKIEQIQYLEIILKVVSTSPYAPAYHVYAGTSENPTTNAIEANSSMKEENGFKVYTQTFDFTGGNYEYFTIKNDETGAIYISSIKITKK</sequence>
<dbReference type="InterPro" id="IPR043744">
    <property type="entry name" value="DUF5689"/>
</dbReference>
<dbReference type="EMBL" id="QRJS01000012">
    <property type="protein sequence ID" value="RHH45986.1"/>
    <property type="molecule type" value="Genomic_DNA"/>
</dbReference>
<dbReference type="Gene3D" id="2.60.40.10">
    <property type="entry name" value="Immunoglobulins"/>
    <property type="match status" value="1"/>
</dbReference>
<proteinExistence type="predicted"/>
<evidence type="ECO:0000313" key="4">
    <source>
        <dbReference type="EMBL" id="RHH45986.1"/>
    </source>
</evidence>
<dbReference type="CDD" id="cd14948">
    <property type="entry name" value="BACON"/>
    <property type="match status" value="1"/>
</dbReference>
<feature type="chain" id="PRO_5019057046" description="BACON domain-containing protein" evidence="1">
    <location>
        <begin position="27"/>
        <end position="792"/>
    </location>
</feature>
<dbReference type="Gene3D" id="2.60.120.260">
    <property type="entry name" value="Galactose-binding domain-like"/>
    <property type="match status" value="1"/>
</dbReference>
<name>A0A414X1H4_9BACT</name>
<accession>A0A414X1H4</accession>
<dbReference type="AlphaFoldDB" id="A0A414X1H4"/>
<reference evidence="4 5" key="1">
    <citation type="submission" date="2018-08" db="EMBL/GenBank/DDBJ databases">
        <title>A genome reference for cultivated species of the human gut microbiota.</title>
        <authorList>
            <person name="Zou Y."/>
            <person name="Xue W."/>
            <person name="Luo G."/>
        </authorList>
    </citation>
    <scope>NUCLEOTIDE SEQUENCE [LARGE SCALE GENOMIC DNA]</scope>
    <source>
        <strain evidence="4 5">AM17-44</strain>
    </source>
</reference>
<protein>
    <recommendedName>
        <fullName evidence="6">BACON domain-containing protein</fullName>
    </recommendedName>
</protein>
<feature type="domain" description="DUF5689" evidence="2">
    <location>
        <begin position="328"/>
        <end position="522"/>
    </location>
</feature>
<feature type="domain" description="BACON" evidence="3">
    <location>
        <begin position="37"/>
        <end position="98"/>
    </location>
</feature>
<evidence type="ECO:0000259" key="2">
    <source>
        <dbReference type="Pfam" id="PF18942"/>
    </source>
</evidence>
<dbReference type="PROSITE" id="PS51257">
    <property type="entry name" value="PROKAR_LIPOPROTEIN"/>
    <property type="match status" value="1"/>
</dbReference>
<organism evidence="4 5">
    <name type="scientific">Phocaeicola plebeius</name>
    <dbReference type="NCBI Taxonomy" id="310297"/>
    <lineage>
        <taxon>Bacteria</taxon>
        <taxon>Pseudomonadati</taxon>
        <taxon>Bacteroidota</taxon>
        <taxon>Bacteroidia</taxon>
        <taxon>Bacteroidales</taxon>
        <taxon>Bacteroidaceae</taxon>
        <taxon>Phocaeicola</taxon>
    </lineage>
</organism>
<feature type="signal peptide" evidence="1">
    <location>
        <begin position="1"/>
        <end position="26"/>
    </location>
</feature>
<gene>
    <name evidence="4" type="ORF">DW204_06565</name>
</gene>
<dbReference type="RefSeq" id="WP_118243369.1">
    <property type="nucleotide sequence ID" value="NZ_QRJS01000012.1"/>
</dbReference>